<accession>A0A7W5AMH1</accession>
<organism evidence="1 2">
    <name type="scientific">Actinoplanes campanulatus</name>
    <dbReference type="NCBI Taxonomy" id="113559"/>
    <lineage>
        <taxon>Bacteria</taxon>
        <taxon>Bacillati</taxon>
        <taxon>Actinomycetota</taxon>
        <taxon>Actinomycetes</taxon>
        <taxon>Micromonosporales</taxon>
        <taxon>Micromonosporaceae</taxon>
        <taxon>Actinoplanes</taxon>
    </lineage>
</organism>
<dbReference type="RefSeq" id="WP_183224563.1">
    <property type="nucleotide sequence ID" value="NZ_BMPW01000017.1"/>
</dbReference>
<keyword evidence="2" id="KW-1185">Reference proteome</keyword>
<dbReference type="EMBL" id="JACHXF010000015">
    <property type="protein sequence ID" value="MBB3098474.1"/>
    <property type="molecule type" value="Genomic_DNA"/>
</dbReference>
<dbReference type="AlphaFoldDB" id="A0A7W5AMH1"/>
<gene>
    <name evidence="1" type="ORF">FHR83_006173</name>
</gene>
<protein>
    <submittedName>
        <fullName evidence="1">Uncharacterized protein</fullName>
    </submittedName>
</protein>
<dbReference type="Proteomes" id="UP000590749">
    <property type="component" value="Unassembled WGS sequence"/>
</dbReference>
<name>A0A7W5AMH1_9ACTN</name>
<evidence type="ECO:0000313" key="1">
    <source>
        <dbReference type="EMBL" id="MBB3098474.1"/>
    </source>
</evidence>
<sequence>MPRPRPFLAIWTVLALMPVTVCRPQPPAAEPEPVPVPVLVAARTRHTTPPPVDCPRPRGSRVTATGTALRTATREYPAADHPHDVAFSAETLRSLPDVAGIGDPIDVPWVLSRGAFAAAGAVAQVTFENATSHLISVTDIRPVNIVTECVPHAALIPLHGTGAEPAPMMFDLADVDPLMWSTDEGGRATRPYFEEYPGMLIEDGEKQDLLFSFRADTGAYTFDLLVTYETGGRRERTLLRNGRVGFRVTTAPDPPQA</sequence>
<proteinExistence type="predicted"/>
<evidence type="ECO:0000313" key="2">
    <source>
        <dbReference type="Proteomes" id="UP000590749"/>
    </source>
</evidence>
<reference evidence="1 2" key="1">
    <citation type="submission" date="2020-08" db="EMBL/GenBank/DDBJ databases">
        <title>Genomic Encyclopedia of Type Strains, Phase III (KMG-III): the genomes of soil and plant-associated and newly described type strains.</title>
        <authorList>
            <person name="Whitman W."/>
        </authorList>
    </citation>
    <scope>NUCLEOTIDE SEQUENCE [LARGE SCALE GENOMIC DNA]</scope>
    <source>
        <strain evidence="1 2">CECT 3287</strain>
    </source>
</reference>
<comment type="caution">
    <text evidence="1">The sequence shown here is derived from an EMBL/GenBank/DDBJ whole genome shotgun (WGS) entry which is preliminary data.</text>
</comment>